<gene>
    <name evidence="3" type="ORF">UCREL1_1284</name>
</gene>
<feature type="region of interest" description="Disordered" evidence="1">
    <location>
        <begin position="806"/>
        <end position="900"/>
    </location>
</feature>
<dbReference type="HOGENOM" id="CLU_004471_2_2_1"/>
<dbReference type="eggNOG" id="KOG0742">
    <property type="taxonomic scope" value="Eukaryota"/>
</dbReference>
<dbReference type="OMA" id="ECCRRER"/>
<feature type="compositionally biased region" description="Polar residues" evidence="1">
    <location>
        <begin position="808"/>
        <end position="836"/>
    </location>
</feature>
<organism evidence="3 4">
    <name type="scientific">Eutypa lata (strain UCR-EL1)</name>
    <name type="common">Grapevine dieback disease fungus</name>
    <name type="synonym">Eutypa armeniacae</name>
    <dbReference type="NCBI Taxonomy" id="1287681"/>
    <lineage>
        <taxon>Eukaryota</taxon>
        <taxon>Fungi</taxon>
        <taxon>Dikarya</taxon>
        <taxon>Ascomycota</taxon>
        <taxon>Pezizomycotina</taxon>
        <taxon>Sordariomycetes</taxon>
        <taxon>Xylariomycetidae</taxon>
        <taxon>Xylariales</taxon>
        <taxon>Diatrypaceae</taxon>
        <taxon>Eutypa</taxon>
    </lineage>
</organism>
<dbReference type="InterPro" id="IPR003959">
    <property type="entry name" value="ATPase_AAA_core"/>
</dbReference>
<dbReference type="InterPro" id="IPR054289">
    <property type="entry name" value="DUF7025"/>
</dbReference>
<dbReference type="Pfam" id="PF00004">
    <property type="entry name" value="AAA"/>
    <property type="match status" value="1"/>
</dbReference>
<dbReference type="GO" id="GO:0016887">
    <property type="term" value="F:ATP hydrolysis activity"/>
    <property type="evidence" value="ECO:0007669"/>
    <property type="project" value="InterPro"/>
</dbReference>
<dbReference type="InterPro" id="IPR003593">
    <property type="entry name" value="AAA+_ATPase"/>
</dbReference>
<proteinExistence type="predicted"/>
<sequence>MIGPENEPATETEEVKLDAEQADSLFEHDENSEVEDPKGYSRSETTLKHVPCLLEFVDQYISEKVTYLNSPRCDKVSFSDIWHLFKPGDMVISADGKQAYRVMKLSSGQHIGTNRLNFYANNREESEESKQALSIHCAYVHFDGSHLGPVLKTFSVKKFDGEKTVTALDVYPLRFHVLKELNARTLKPKQSATELEEIVEKGVSDLRARLIKRGKVFVDVASVRHMYYAGLTVDTRDEVESQVMIDFEEAFVVERNRDLRPEITRFIGSSPLPETDEDDEYCKAGCCRGEYVHDDSYVETKCHEDFINNLMSEIEDDPRKLPSVSIFPRTLEDTKTEYNSLKDDEFLIMSYSVFGFVLRDRTWAQLDLDYLSNITDERDDEAVTDEDDDNEDDKTAFGRLVLPQGHKDMVLSLISQHFRNKASQKGREEQVDIVRGKGLIILLHEAPGVGKTTTAEGVAEKFKKPLFQITCGDLGSSAKEVEAALQTNFALANRWDCVLLLDEADVFLAERRRDDFSRNGLVAVFLRVLEYYAGILFLTTNRIGDFDEAFASRIHMSLHYPPLNELSTTKVFQLNLALIKARYKEAGRKIKIDELEILQIIGTYWREHEKARWNGRQIRNACQTALALAEFDAQPAGSKYDLQVRSDAKVHLKIEHLQIVSNAYLEFMEYLKAVYGTDSDTHAKESGIRALETAIAALKAGKTPGGSERGGTQRENPLRTFKLKNAALASQQGMPGPSMAEQVSHLQPQPPPQHREAPQMPAQPGLFGQGRDIAVPQGNDGQFSAPSRGYAPNVAASNFRQPAFADTAQRQPHQSLGHHSSGPPQQGAYSLSTDISGSAEYASMSAYPPRGDPGVGRGQLHNESYNPVADPRPGSQPGQNPEFGHADYEQRQPSGRGGYM</sequence>
<evidence type="ECO:0000313" key="3">
    <source>
        <dbReference type="EMBL" id="EMR71671.1"/>
    </source>
</evidence>
<evidence type="ECO:0000256" key="1">
    <source>
        <dbReference type="SAM" id="MobiDB-lite"/>
    </source>
</evidence>
<dbReference type="CDD" id="cd19481">
    <property type="entry name" value="RecA-like_protease"/>
    <property type="match status" value="1"/>
</dbReference>
<feature type="region of interest" description="Disordered" evidence="1">
    <location>
        <begin position="1"/>
        <end position="42"/>
    </location>
</feature>
<reference evidence="4" key="1">
    <citation type="journal article" date="2013" name="Genome Announc.">
        <title>Draft genome sequence of the grapevine dieback fungus Eutypa lata UCR-EL1.</title>
        <authorList>
            <person name="Blanco-Ulate B."/>
            <person name="Rolshausen P.E."/>
            <person name="Cantu D."/>
        </authorList>
    </citation>
    <scope>NUCLEOTIDE SEQUENCE [LARGE SCALE GENOMIC DNA]</scope>
    <source>
        <strain evidence="4">UCR-EL1</strain>
    </source>
</reference>
<dbReference type="InterPro" id="IPR056599">
    <property type="entry name" value="AAA_lid_fung"/>
</dbReference>
<dbReference type="AlphaFoldDB" id="M7TP51"/>
<dbReference type="Pfam" id="PF23232">
    <property type="entry name" value="AAA_lid_13"/>
    <property type="match status" value="1"/>
</dbReference>
<feature type="region of interest" description="Disordered" evidence="1">
    <location>
        <begin position="730"/>
        <end position="793"/>
    </location>
</feature>
<protein>
    <submittedName>
        <fullName evidence="3">Putative aaa family atpase protein</fullName>
    </submittedName>
</protein>
<dbReference type="OrthoDB" id="10042665at2759"/>
<dbReference type="EMBL" id="KB705603">
    <property type="protein sequence ID" value="EMR71671.1"/>
    <property type="molecule type" value="Genomic_DNA"/>
</dbReference>
<feature type="compositionally biased region" description="Basic and acidic residues" evidence="1">
    <location>
        <begin position="13"/>
        <end position="42"/>
    </location>
</feature>
<feature type="domain" description="AAA+ ATPase" evidence="2">
    <location>
        <begin position="437"/>
        <end position="562"/>
    </location>
</feature>
<evidence type="ECO:0000259" key="2">
    <source>
        <dbReference type="SMART" id="SM00382"/>
    </source>
</evidence>
<dbReference type="Proteomes" id="UP000012174">
    <property type="component" value="Unassembled WGS sequence"/>
</dbReference>
<dbReference type="PANTHER" id="PTHR46411:SF2">
    <property type="entry name" value="AAA+ ATPASE DOMAIN-CONTAINING PROTEIN"/>
    <property type="match status" value="1"/>
</dbReference>
<dbReference type="Gene3D" id="3.40.50.300">
    <property type="entry name" value="P-loop containing nucleotide triphosphate hydrolases"/>
    <property type="match status" value="1"/>
</dbReference>
<accession>M7TP51</accession>
<name>M7TP51_EUTLA</name>
<dbReference type="PANTHER" id="PTHR46411">
    <property type="entry name" value="FAMILY ATPASE, PUTATIVE-RELATED"/>
    <property type="match status" value="1"/>
</dbReference>
<dbReference type="Pfam" id="PF22942">
    <property type="entry name" value="DUF7025"/>
    <property type="match status" value="1"/>
</dbReference>
<dbReference type="KEGG" id="ela:UCREL1_1284"/>
<dbReference type="GO" id="GO:0005524">
    <property type="term" value="F:ATP binding"/>
    <property type="evidence" value="ECO:0007669"/>
    <property type="project" value="InterPro"/>
</dbReference>
<dbReference type="InterPro" id="IPR027417">
    <property type="entry name" value="P-loop_NTPase"/>
</dbReference>
<dbReference type="SMART" id="SM00382">
    <property type="entry name" value="AAA"/>
    <property type="match status" value="1"/>
</dbReference>
<dbReference type="SUPFAM" id="SSF52540">
    <property type="entry name" value="P-loop containing nucleoside triphosphate hydrolases"/>
    <property type="match status" value="1"/>
</dbReference>
<keyword evidence="4" id="KW-1185">Reference proteome</keyword>
<evidence type="ECO:0000313" key="4">
    <source>
        <dbReference type="Proteomes" id="UP000012174"/>
    </source>
</evidence>